<evidence type="ECO:0000256" key="1">
    <source>
        <dbReference type="SAM" id="Phobius"/>
    </source>
</evidence>
<protein>
    <submittedName>
        <fullName evidence="2">Uncharacterized protein</fullName>
    </submittedName>
</protein>
<dbReference type="EMBL" id="DXCV01000061">
    <property type="protein sequence ID" value="HIY88854.1"/>
    <property type="molecule type" value="Genomic_DNA"/>
</dbReference>
<feature type="transmembrane region" description="Helical" evidence="1">
    <location>
        <begin position="35"/>
        <end position="53"/>
    </location>
</feature>
<keyword evidence="1" id="KW-0812">Transmembrane</keyword>
<name>A0A9D2CLS0_9BACE</name>
<reference evidence="2" key="1">
    <citation type="journal article" date="2021" name="PeerJ">
        <title>Extensive microbial diversity within the chicken gut microbiome revealed by metagenomics and culture.</title>
        <authorList>
            <person name="Gilroy R."/>
            <person name="Ravi A."/>
            <person name="Getino M."/>
            <person name="Pursley I."/>
            <person name="Horton D.L."/>
            <person name="Alikhan N.F."/>
            <person name="Baker D."/>
            <person name="Gharbi K."/>
            <person name="Hall N."/>
            <person name="Watson M."/>
            <person name="Adriaenssens E.M."/>
            <person name="Foster-Nyarko E."/>
            <person name="Jarju S."/>
            <person name="Secka A."/>
            <person name="Antonio M."/>
            <person name="Oren A."/>
            <person name="Chaudhuri R.R."/>
            <person name="La Ragione R."/>
            <person name="Hildebrand F."/>
            <person name="Pallen M.J."/>
        </authorList>
    </citation>
    <scope>NUCLEOTIDE SEQUENCE</scope>
    <source>
        <strain evidence="2">Gambia2-208</strain>
    </source>
</reference>
<keyword evidence="1" id="KW-0472">Membrane</keyword>
<evidence type="ECO:0000313" key="3">
    <source>
        <dbReference type="Proteomes" id="UP000886851"/>
    </source>
</evidence>
<organism evidence="2 3">
    <name type="scientific">Candidatus Bacteroides pullicola</name>
    <dbReference type="NCBI Taxonomy" id="2838475"/>
    <lineage>
        <taxon>Bacteria</taxon>
        <taxon>Pseudomonadati</taxon>
        <taxon>Bacteroidota</taxon>
        <taxon>Bacteroidia</taxon>
        <taxon>Bacteroidales</taxon>
        <taxon>Bacteroidaceae</taxon>
        <taxon>Bacteroides</taxon>
    </lineage>
</organism>
<reference evidence="2" key="2">
    <citation type="submission" date="2021-04" db="EMBL/GenBank/DDBJ databases">
        <authorList>
            <person name="Gilroy R."/>
        </authorList>
    </citation>
    <scope>NUCLEOTIDE SEQUENCE</scope>
    <source>
        <strain evidence="2">Gambia2-208</strain>
    </source>
</reference>
<proteinExistence type="predicted"/>
<accession>A0A9D2CLS0</accession>
<comment type="caution">
    <text evidence="2">The sequence shown here is derived from an EMBL/GenBank/DDBJ whole genome shotgun (WGS) entry which is preliminary data.</text>
</comment>
<sequence>MKGMFLYLAQGVLALSVLALHVTVCLSLFGRTGALVYLGIQAAMAAWIVYEMIRAPVYDD</sequence>
<dbReference type="AlphaFoldDB" id="A0A9D2CLS0"/>
<evidence type="ECO:0000313" key="2">
    <source>
        <dbReference type="EMBL" id="HIY88854.1"/>
    </source>
</evidence>
<dbReference type="Proteomes" id="UP000886851">
    <property type="component" value="Unassembled WGS sequence"/>
</dbReference>
<keyword evidence="1" id="KW-1133">Transmembrane helix</keyword>
<gene>
    <name evidence="2" type="ORF">H9824_09145</name>
</gene>